<keyword evidence="1" id="KW-0812">Transmembrane</keyword>
<dbReference type="Proteomes" id="UP001239994">
    <property type="component" value="Unassembled WGS sequence"/>
</dbReference>
<keyword evidence="1" id="KW-0472">Membrane</keyword>
<dbReference type="AlphaFoldDB" id="A0AAD8YZX3"/>
<comment type="caution">
    <text evidence="2">The sequence shown here is derived from an EMBL/GenBank/DDBJ whole genome shotgun (WGS) entry which is preliminary data.</text>
</comment>
<sequence length="273" mass="30453">MQGGSETGMLDECVSVITSPFHSHFMSVIFSVQMRSLSLQHGTMKGPELVDSASRFRFVESCLGLVGCLCVSYAVWTDDWLDKRGLWETRTVSNNTSSWSEEQIIQGCWAQRVFSALSFLMAVSSGILCLVFALCWTSRTVHSYSNMRSLLMSGQGLYPTTLLLITLTPTGFFFLLSWALFSHEHVTDIRDDITRLGSSYWLGATGWALLLAVVPAVFLVEQCMVTDSLPDTMRATNGWWNAPQVAYSCSFIDSRHLGGRHNDMGIRRLMSAL</sequence>
<evidence type="ECO:0000313" key="3">
    <source>
        <dbReference type="Proteomes" id="UP001239994"/>
    </source>
</evidence>
<feature type="transmembrane region" description="Helical" evidence="1">
    <location>
        <begin position="116"/>
        <end position="136"/>
    </location>
</feature>
<evidence type="ECO:0000313" key="2">
    <source>
        <dbReference type="EMBL" id="KAK1788904.1"/>
    </source>
</evidence>
<dbReference type="EMBL" id="JAROKS010000022">
    <property type="protein sequence ID" value="KAK1788904.1"/>
    <property type="molecule type" value="Genomic_DNA"/>
</dbReference>
<gene>
    <name evidence="2" type="ORF">P4O66_015808</name>
</gene>
<organism evidence="2 3">
    <name type="scientific">Electrophorus voltai</name>
    <dbReference type="NCBI Taxonomy" id="2609070"/>
    <lineage>
        <taxon>Eukaryota</taxon>
        <taxon>Metazoa</taxon>
        <taxon>Chordata</taxon>
        <taxon>Craniata</taxon>
        <taxon>Vertebrata</taxon>
        <taxon>Euteleostomi</taxon>
        <taxon>Actinopterygii</taxon>
        <taxon>Neopterygii</taxon>
        <taxon>Teleostei</taxon>
        <taxon>Ostariophysi</taxon>
        <taxon>Gymnotiformes</taxon>
        <taxon>Gymnotoidei</taxon>
        <taxon>Gymnotidae</taxon>
        <taxon>Electrophorus</taxon>
    </lineage>
</organism>
<proteinExistence type="predicted"/>
<keyword evidence="1" id="KW-1133">Transmembrane helix</keyword>
<feature type="transmembrane region" description="Helical" evidence="1">
    <location>
        <begin position="157"/>
        <end position="180"/>
    </location>
</feature>
<reference evidence="2" key="1">
    <citation type="submission" date="2023-03" db="EMBL/GenBank/DDBJ databases">
        <title>Electrophorus voltai genome.</title>
        <authorList>
            <person name="Bian C."/>
        </authorList>
    </citation>
    <scope>NUCLEOTIDE SEQUENCE</scope>
    <source>
        <strain evidence="2">CB-2022</strain>
        <tissue evidence="2">Muscle</tissue>
    </source>
</reference>
<keyword evidence="3" id="KW-1185">Reference proteome</keyword>
<protein>
    <submittedName>
        <fullName evidence="2">Uncharacterized protein</fullName>
    </submittedName>
</protein>
<evidence type="ECO:0000256" key="1">
    <source>
        <dbReference type="SAM" id="Phobius"/>
    </source>
</evidence>
<feature type="transmembrane region" description="Helical" evidence="1">
    <location>
        <begin position="200"/>
        <end position="220"/>
    </location>
</feature>
<name>A0AAD8YZX3_9TELE</name>
<accession>A0AAD8YZX3</accession>